<dbReference type="GO" id="GO:0016757">
    <property type="term" value="F:glycosyltransferase activity"/>
    <property type="evidence" value="ECO:0007669"/>
    <property type="project" value="UniProtKB-KW"/>
</dbReference>
<sequence length="126" mass="14727">MKKHQHFLEEVPLFLSKAITSGKPMKKRCRNSYERKVLHQEAERVGLEHRTVIDNTELHKNHSEVVVVSDSGCCPDCDRKEIHLSWTPHSWVEVNNGRERQEIGERGPLTSKIENVHHLYLHKGQF</sequence>
<dbReference type="EMBL" id="GU071086">
    <property type="protein sequence ID" value="ADB03942.1"/>
    <property type="molecule type" value="Genomic_DNA"/>
</dbReference>
<proteinExistence type="predicted"/>
<evidence type="ECO:0000313" key="2">
    <source>
        <dbReference type="Proteomes" id="UP000029780"/>
    </source>
</evidence>
<organism evidence="1 2">
    <name type="scientific">Marseillevirus marseillevirus</name>
    <name type="common">GBM</name>
    <dbReference type="NCBI Taxonomy" id="694581"/>
    <lineage>
        <taxon>Viruses</taxon>
        <taxon>Varidnaviria</taxon>
        <taxon>Bamfordvirae</taxon>
        <taxon>Nucleocytoviricota</taxon>
        <taxon>Megaviricetes</taxon>
        <taxon>Pimascovirales</taxon>
        <taxon>Pimascovirales incertae sedis</taxon>
        <taxon>Marseilleviridae</taxon>
        <taxon>Marseillevirus</taxon>
        <taxon>Marseillevirus massiliense</taxon>
    </lineage>
</organism>
<dbReference type="OrthoDB" id="20551at10239"/>
<reference evidence="1 2" key="1">
    <citation type="journal article" date="2009" name="Proc. Natl. Acad. Sci. U.S.A.">
        <title>Giant Marseillevirus highlights the role of amoebae as a melting pot in emergence of chimeric microorganisms.</title>
        <authorList>
            <person name="Boyer M."/>
            <person name="Yutin N."/>
            <person name="Pagnier I."/>
            <person name="Barrassi L."/>
            <person name="Fournous G."/>
            <person name="Espinosa L."/>
            <person name="Robert C."/>
            <person name="Azza S."/>
            <person name="Sun S."/>
            <person name="Rossmann M.G."/>
            <person name="Suzan-Monti M."/>
            <person name="La Scola B."/>
            <person name="Koonin E.V."/>
            <person name="Raoult D."/>
        </authorList>
    </citation>
    <scope>NUCLEOTIDE SEQUENCE [LARGE SCALE GENOMIC DNA]</scope>
    <source>
        <strain evidence="1 2">T19</strain>
    </source>
</reference>
<dbReference type="GeneID" id="8746398"/>
<evidence type="ECO:0000313" key="1">
    <source>
        <dbReference type="EMBL" id="ADB03942.1"/>
    </source>
</evidence>
<protein>
    <submittedName>
        <fullName evidence="1">Mannosyltransferase OCH1-like protein</fullName>
    </submittedName>
</protein>
<dbReference type="Proteomes" id="UP000029780">
    <property type="component" value="Segment"/>
</dbReference>
<name>D2XAG5_GBMV</name>
<dbReference type="KEGG" id="vg:8746398"/>
<keyword evidence="1" id="KW-0328">Glycosyltransferase</keyword>
<gene>
    <name evidence="1" type="ORF">MAR_ORF161</name>
</gene>
<keyword evidence="1" id="KW-0808">Transferase</keyword>
<dbReference type="RefSeq" id="YP_003406904.1">
    <property type="nucleotide sequence ID" value="NC_013756.1"/>
</dbReference>
<accession>D2XAG5</accession>
<organismHost>
    <name type="scientific">Acanthamoeba</name>
    <dbReference type="NCBI Taxonomy" id="5754"/>
</organismHost>
<keyword evidence="2" id="KW-1185">Reference proteome</keyword>